<dbReference type="Proteomes" id="UP000821837">
    <property type="component" value="Chromosome 6"/>
</dbReference>
<gene>
    <name evidence="3" type="ORF">HPB52_021987</name>
</gene>
<accession>A0A9D4STX5</accession>
<protein>
    <submittedName>
        <fullName evidence="3">Uncharacterized protein</fullName>
    </submittedName>
</protein>
<comment type="caution">
    <text evidence="3">The sequence shown here is derived from an EMBL/GenBank/DDBJ whole genome shotgun (WGS) entry which is preliminary data.</text>
</comment>
<feature type="region of interest" description="Disordered" evidence="2">
    <location>
        <begin position="278"/>
        <end position="338"/>
    </location>
</feature>
<name>A0A9D4STX5_RHISA</name>
<reference evidence="3" key="1">
    <citation type="journal article" date="2020" name="Cell">
        <title>Large-Scale Comparative Analyses of Tick Genomes Elucidate Their Genetic Diversity and Vector Capacities.</title>
        <authorList>
            <consortium name="Tick Genome and Microbiome Consortium (TIGMIC)"/>
            <person name="Jia N."/>
            <person name="Wang J."/>
            <person name="Shi W."/>
            <person name="Du L."/>
            <person name="Sun Y."/>
            <person name="Zhan W."/>
            <person name="Jiang J.F."/>
            <person name="Wang Q."/>
            <person name="Zhang B."/>
            <person name="Ji P."/>
            <person name="Bell-Sakyi L."/>
            <person name="Cui X.M."/>
            <person name="Yuan T.T."/>
            <person name="Jiang B.G."/>
            <person name="Yang W.F."/>
            <person name="Lam T.T."/>
            <person name="Chang Q.C."/>
            <person name="Ding S.J."/>
            <person name="Wang X.J."/>
            <person name="Zhu J.G."/>
            <person name="Ruan X.D."/>
            <person name="Zhao L."/>
            <person name="Wei J.T."/>
            <person name="Ye R.Z."/>
            <person name="Que T.C."/>
            <person name="Du C.H."/>
            <person name="Zhou Y.H."/>
            <person name="Cheng J.X."/>
            <person name="Dai P.F."/>
            <person name="Guo W.B."/>
            <person name="Han X.H."/>
            <person name="Huang E.J."/>
            <person name="Li L.F."/>
            <person name="Wei W."/>
            <person name="Gao Y.C."/>
            <person name="Liu J.Z."/>
            <person name="Shao H.Z."/>
            <person name="Wang X."/>
            <person name="Wang C.C."/>
            <person name="Yang T.C."/>
            <person name="Huo Q.B."/>
            <person name="Li W."/>
            <person name="Chen H.Y."/>
            <person name="Chen S.E."/>
            <person name="Zhou L.G."/>
            <person name="Ni X.B."/>
            <person name="Tian J.H."/>
            <person name="Sheng Y."/>
            <person name="Liu T."/>
            <person name="Pan Y.S."/>
            <person name="Xia L.Y."/>
            <person name="Li J."/>
            <person name="Zhao F."/>
            <person name="Cao W.C."/>
        </authorList>
    </citation>
    <scope>NUCLEOTIDE SEQUENCE</scope>
    <source>
        <strain evidence="3">Rsan-2018</strain>
    </source>
</reference>
<keyword evidence="1" id="KW-0175">Coiled coil</keyword>
<sequence>MATATRRGYDPAAAATGNGPTNIEDEGLFQFVALRQKATQRKMMPKPAAGNPDVLASNGHARTAQRKSKLIKLRARDTPEMSADDIIVVLKPRETLHLNMAFQTGDVGAAIAQYVRGEAAATLNVWPVCTQNLIVCGTQHVEATNKLAPDWNLNIGSGSDPLRRHVKLNRDVCRGVVTVRADETTASLKGEVVWREGELAFVRKLGTCNAVVLTFVDQRVIRYVHYNCECTVVREYKKTVPACYRCETLGHWIDNYPHPDVARCGCCGQKVGASEQGLAEHENKTSKASGNRVASSGKSGQATGPAPENKTSKKNKNRNASGQNVKTPFSHEGDFSPLENSNVATTSKVSTSVGVASFSPSSLELELKKEISFLQTKNEQLEQKYIALQNIWAEPPLPGTLDSGGKSASLCSGMGPVTYGPLIKNLESLMTALEKLSPTTWHRCQQ</sequence>
<evidence type="ECO:0000256" key="2">
    <source>
        <dbReference type="SAM" id="MobiDB-lite"/>
    </source>
</evidence>
<organism evidence="3 4">
    <name type="scientific">Rhipicephalus sanguineus</name>
    <name type="common">Brown dog tick</name>
    <name type="synonym">Ixodes sanguineus</name>
    <dbReference type="NCBI Taxonomy" id="34632"/>
    <lineage>
        <taxon>Eukaryota</taxon>
        <taxon>Metazoa</taxon>
        <taxon>Ecdysozoa</taxon>
        <taxon>Arthropoda</taxon>
        <taxon>Chelicerata</taxon>
        <taxon>Arachnida</taxon>
        <taxon>Acari</taxon>
        <taxon>Parasitiformes</taxon>
        <taxon>Ixodida</taxon>
        <taxon>Ixodoidea</taxon>
        <taxon>Ixodidae</taxon>
        <taxon>Rhipicephalinae</taxon>
        <taxon>Rhipicephalus</taxon>
        <taxon>Rhipicephalus</taxon>
    </lineage>
</organism>
<dbReference type="EMBL" id="JABSTV010001252">
    <property type="protein sequence ID" value="KAH7948420.1"/>
    <property type="molecule type" value="Genomic_DNA"/>
</dbReference>
<dbReference type="VEuPathDB" id="VectorBase:RSAN_056892"/>
<feature type="compositionally biased region" description="Polar residues" evidence="2">
    <location>
        <begin position="286"/>
        <end position="302"/>
    </location>
</feature>
<dbReference type="AlphaFoldDB" id="A0A9D4STX5"/>
<evidence type="ECO:0000313" key="4">
    <source>
        <dbReference type="Proteomes" id="UP000821837"/>
    </source>
</evidence>
<feature type="coiled-coil region" evidence="1">
    <location>
        <begin position="364"/>
        <end position="391"/>
    </location>
</feature>
<evidence type="ECO:0000313" key="3">
    <source>
        <dbReference type="EMBL" id="KAH7948420.1"/>
    </source>
</evidence>
<proteinExistence type="predicted"/>
<keyword evidence="4" id="KW-1185">Reference proteome</keyword>
<evidence type="ECO:0000256" key="1">
    <source>
        <dbReference type="SAM" id="Coils"/>
    </source>
</evidence>
<reference evidence="3" key="2">
    <citation type="submission" date="2021-09" db="EMBL/GenBank/DDBJ databases">
        <authorList>
            <person name="Jia N."/>
            <person name="Wang J."/>
            <person name="Shi W."/>
            <person name="Du L."/>
            <person name="Sun Y."/>
            <person name="Zhan W."/>
            <person name="Jiang J."/>
            <person name="Wang Q."/>
            <person name="Zhang B."/>
            <person name="Ji P."/>
            <person name="Sakyi L.B."/>
            <person name="Cui X."/>
            <person name="Yuan T."/>
            <person name="Jiang B."/>
            <person name="Yang W."/>
            <person name="Lam T.T.-Y."/>
            <person name="Chang Q."/>
            <person name="Ding S."/>
            <person name="Wang X."/>
            <person name="Zhu J."/>
            <person name="Ruan X."/>
            <person name="Zhao L."/>
            <person name="Wei J."/>
            <person name="Que T."/>
            <person name="Du C."/>
            <person name="Cheng J."/>
            <person name="Dai P."/>
            <person name="Han X."/>
            <person name="Huang E."/>
            <person name="Gao Y."/>
            <person name="Liu J."/>
            <person name="Shao H."/>
            <person name="Ye R."/>
            <person name="Li L."/>
            <person name="Wei W."/>
            <person name="Wang X."/>
            <person name="Wang C."/>
            <person name="Huo Q."/>
            <person name="Li W."/>
            <person name="Guo W."/>
            <person name="Chen H."/>
            <person name="Chen S."/>
            <person name="Zhou L."/>
            <person name="Zhou L."/>
            <person name="Ni X."/>
            <person name="Tian J."/>
            <person name="Zhou Y."/>
            <person name="Sheng Y."/>
            <person name="Liu T."/>
            <person name="Pan Y."/>
            <person name="Xia L."/>
            <person name="Li J."/>
            <person name="Zhao F."/>
            <person name="Cao W."/>
        </authorList>
    </citation>
    <scope>NUCLEOTIDE SEQUENCE</scope>
    <source>
        <strain evidence="3">Rsan-2018</strain>
        <tissue evidence="3">Larvae</tissue>
    </source>
</reference>
<feature type="compositionally biased region" description="Polar residues" evidence="2">
    <location>
        <begin position="318"/>
        <end position="327"/>
    </location>
</feature>
<feature type="region of interest" description="Disordered" evidence="2">
    <location>
        <begin position="1"/>
        <end position="21"/>
    </location>
</feature>